<dbReference type="EMBL" id="JANBPG010000788">
    <property type="protein sequence ID" value="KAJ1893784.1"/>
    <property type="molecule type" value="Genomic_DNA"/>
</dbReference>
<keyword evidence="2" id="KW-1185">Reference proteome</keyword>
<name>A0ACC1IEW9_9FUNG</name>
<accession>A0ACC1IEW9</accession>
<comment type="caution">
    <text evidence="1">The sequence shown here is derived from an EMBL/GenBank/DDBJ whole genome shotgun (WGS) entry which is preliminary data.</text>
</comment>
<evidence type="ECO:0000313" key="2">
    <source>
        <dbReference type="Proteomes" id="UP001150581"/>
    </source>
</evidence>
<evidence type="ECO:0000313" key="1">
    <source>
        <dbReference type="EMBL" id="KAJ1893784.1"/>
    </source>
</evidence>
<reference evidence="1" key="1">
    <citation type="submission" date="2022-07" db="EMBL/GenBank/DDBJ databases">
        <title>Phylogenomic reconstructions and comparative analyses of Kickxellomycotina fungi.</title>
        <authorList>
            <person name="Reynolds N.K."/>
            <person name="Stajich J.E."/>
            <person name="Barry K."/>
            <person name="Grigoriev I.V."/>
            <person name="Crous P."/>
            <person name="Smith M.E."/>
        </authorList>
    </citation>
    <scope>NUCLEOTIDE SEQUENCE</scope>
    <source>
        <strain evidence="1">Benny 63K</strain>
    </source>
</reference>
<organism evidence="1 2">
    <name type="scientific">Kickxella alabastrina</name>
    <dbReference type="NCBI Taxonomy" id="61397"/>
    <lineage>
        <taxon>Eukaryota</taxon>
        <taxon>Fungi</taxon>
        <taxon>Fungi incertae sedis</taxon>
        <taxon>Zoopagomycota</taxon>
        <taxon>Kickxellomycotina</taxon>
        <taxon>Kickxellomycetes</taxon>
        <taxon>Kickxellales</taxon>
        <taxon>Kickxellaceae</taxon>
        <taxon>Kickxella</taxon>
    </lineage>
</organism>
<gene>
    <name evidence="1" type="ORF">LPJ66_005555</name>
</gene>
<protein>
    <submittedName>
        <fullName evidence="1">Uncharacterized protein</fullName>
    </submittedName>
</protein>
<proteinExistence type="predicted"/>
<sequence length="250" mass="27182">MRSSISIVLFGISLVIAQKDKAFESFMSNLSYNWQNEFPDLRYQVARLQQDDPAKYNELVAQLGLKAGSQISIPSQFNYAWASQFVMAAGIYKPTAHQEANPQEAKPTGNTDKTDGDSFQSALGMLTGFDQTNTATKINSNNKDDHNDGGELSSVVIVNEEDNKSRTSTSTTPTRSSSTRSTGPTSKSSDINNDDDNDNNKDSKASQQFGNPIVGSINKDNVQIIPSGQGYSGAQHLIPSIPLLVILSFF</sequence>
<dbReference type="Proteomes" id="UP001150581">
    <property type="component" value="Unassembled WGS sequence"/>
</dbReference>